<sequence>MLPALVLWSVLPAAVSAAPSVIDYINNFIGTINGGHVFAGASLPFGMAKAVADSVNDNAGGYASDGGYITGFSHMHDSGTGGGASLGNFPLFPQSGCRGGILNNCYFTKPLRTSSPIDNSAKGAPGYFSITLNTSIVVESTVSERTVVYRMTFPETPVPMKGGGTTGELSIPYEPLVLVDLSDLTDSRSRGNVSVDAKSGRITGSGTFNPSFGQGTYTTFFCADFKGAPIKDTGIFQNTRASTDYKQLRTQTSTIDGPPIPAGAFVKFQRPTKNQILARVGLSFISEDQACSNAEKEIPGFDFDKTRSDAETAWSKKLSSVSVNATGVSASTQTTFWSGLYRTMMSPQDYTGENPLWHSSEPYYDSYYCIWDSYRSLHPLLTLIDPVSQARMVRSLIDIYRHEGWLPDCRMSLCKGWTQGGSNADVVLVDAYLKGLRNGIDWATAYEAVTNDAENEPLNWAVEGRGGLNSWKSLGYIPTDDFDPVGTGIFTRSISRTVEYAYNDFCISQMAQSLGKAEDAEKYRKRSRNWSNIFNPKQNSYVYLTGSNGQVEYVDSGFTGFLQPRYLNGTYGYQDAMMCAPMYSDTGCFLLQNGRETYEGSIWLYTFYAPHDMAALIETLGGNDTFVKRLRFLLDTPRLLYTGDEQAFHIPFLFHYAGRPALSAYYAHQYIPAQFNDTVGGIPGNDDSGAMSSFSSLVMMGLWPIPGQDVYLIMPPFFPEINITNGITGKVATIRNVNFDSNYENIYIQSAKLNGKEYTKNWISHSFFSDGGVLELALGKNESTWGTGSGDVPPSLEATLD</sequence>
<comment type="caution">
    <text evidence="1">The sequence shown here is derived from an EMBL/GenBank/DDBJ whole genome shotgun (WGS) entry which is preliminary data.</text>
</comment>
<accession>A0ACC1NCD4</accession>
<dbReference type="Proteomes" id="UP001143910">
    <property type="component" value="Unassembled WGS sequence"/>
</dbReference>
<protein>
    <submittedName>
        <fullName evidence="1">Uncharacterized protein</fullName>
    </submittedName>
</protein>
<keyword evidence="2" id="KW-1185">Reference proteome</keyword>
<gene>
    <name evidence="1" type="ORF">NQ176_g4784</name>
</gene>
<organism evidence="1 2">
    <name type="scientific">Zarea fungicola</name>
    <dbReference type="NCBI Taxonomy" id="93591"/>
    <lineage>
        <taxon>Eukaryota</taxon>
        <taxon>Fungi</taxon>
        <taxon>Dikarya</taxon>
        <taxon>Ascomycota</taxon>
        <taxon>Pezizomycotina</taxon>
        <taxon>Sordariomycetes</taxon>
        <taxon>Hypocreomycetidae</taxon>
        <taxon>Hypocreales</taxon>
        <taxon>Cordycipitaceae</taxon>
        <taxon>Zarea</taxon>
    </lineage>
</organism>
<evidence type="ECO:0000313" key="2">
    <source>
        <dbReference type="Proteomes" id="UP001143910"/>
    </source>
</evidence>
<name>A0ACC1NCD4_9HYPO</name>
<proteinExistence type="predicted"/>
<dbReference type="EMBL" id="JANJQO010000549">
    <property type="protein sequence ID" value="KAJ2976724.1"/>
    <property type="molecule type" value="Genomic_DNA"/>
</dbReference>
<evidence type="ECO:0000313" key="1">
    <source>
        <dbReference type="EMBL" id="KAJ2976724.1"/>
    </source>
</evidence>
<reference evidence="1" key="1">
    <citation type="submission" date="2022-08" db="EMBL/GenBank/DDBJ databases">
        <title>Genome Sequence of Lecanicillium fungicola.</title>
        <authorList>
            <person name="Buettner E."/>
        </authorList>
    </citation>
    <scope>NUCLEOTIDE SEQUENCE</scope>
    <source>
        <strain evidence="1">Babe33</strain>
    </source>
</reference>